<feature type="domain" description="HRDC" evidence="17">
    <location>
        <begin position="525"/>
        <end position="601"/>
    </location>
</feature>
<dbReference type="InterPro" id="IPR036388">
    <property type="entry name" value="WH-like_DNA-bd_sf"/>
</dbReference>
<proteinExistence type="inferred from homology"/>
<dbReference type="InterPro" id="IPR004589">
    <property type="entry name" value="DNA_helicase_ATP-dep_RecQ"/>
</dbReference>
<dbReference type="PANTHER" id="PTHR13710:SF105">
    <property type="entry name" value="ATP-DEPENDENT DNA HELICASE Q1"/>
    <property type="match status" value="1"/>
</dbReference>
<evidence type="ECO:0000256" key="10">
    <source>
        <dbReference type="ARBA" id="ARBA00022840"/>
    </source>
</evidence>
<dbReference type="EMBL" id="MWQY01000017">
    <property type="protein sequence ID" value="ORC33863.1"/>
    <property type="molecule type" value="Genomic_DNA"/>
</dbReference>
<dbReference type="Pfam" id="PF09382">
    <property type="entry name" value="RQC"/>
    <property type="match status" value="1"/>
</dbReference>
<dbReference type="SMART" id="SM00956">
    <property type="entry name" value="RQC"/>
    <property type="match status" value="1"/>
</dbReference>
<dbReference type="EC" id="5.6.2.4" evidence="16"/>
<dbReference type="PROSITE" id="PS51192">
    <property type="entry name" value="HELICASE_ATP_BIND_1"/>
    <property type="match status" value="1"/>
</dbReference>
<sequence>MMGSTTEAKKIAKRVFGFDSFRPLQKEIIGSVLAGRDTLVVMPTGGGKSLCYQIPALVLEGLTLVVSPLISLMEDQVSQLKELGIPAVCLNSSLSAEEYRQNMGLLSRGEIKLLYTAPETLLQERTAGFLEQLDISCIAIDEAHCISEWGHDFRPEYRQIAALRTRFPKSVWIALTATATEQVRHDICSSLNLIRPEVFVAGFDRPGLFLEVRIKSDPDSQMLDFIRQYPDQSGIIYCATRRRVDETASMLRSRGFLALPYHAGLSDEERRSNQRAFIKDDVQIMVATVAFGMGIDKPDIRFILHRDLPKNIESYYQQIGRAGRDGLDSHCLLLFGYGDIRTIRYFISGKDKKGQKAAELHLKAMINYAESEICRRIPLLSYFGEAFEGDNCRHCDNCSREKKQTEHQDNISLAARKFLSCVIRTGRIFGAGHIIDVLRGSKSQKVLDRGHDQLSTYGIGLEYTKRQWFHLSRQFIRQGLLTQDPQHGSLLPTGKARQVLRGELEVFGQLHEDGMHSDRIKSRPEKHDSQLFEVLRGLRKRLADQAGLPPYMIFPDTSLLAMASRLPQNSDQMLDIPGVGEVKLAKYGSHFLRAIAEYSGM</sequence>
<comment type="caution">
    <text evidence="20">The sequence shown here is derived from an EMBL/GenBank/DDBJ whole genome shotgun (WGS) entry which is preliminary data.</text>
</comment>
<keyword evidence="8 20" id="KW-0347">Helicase</keyword>
<feature type="domain" description="Helicase ATP-binding" evidence="18">
    <location>
        <begin position="29"/>
        <end position="197"/>
    </location>
</feature>
<evidence type="ECO:0000256" key="14">
    <source>
        <dbReference type="ARBA" id="ARBA00023235"/>
    </source>
</evidence>
<keyword evidence="11" id="KW-0238">DNA-binding</keyword>
<dbReference type="AlphaFoldDB" id="A0A1Y1RWC1"/>
<dbReference type="GO" id="GO:0005524">
    <property type="term" value="F:ATP binding"/>
    <property type="evidence" value="ECO:0007669"/>
    <property type="project" value="UniProtKB-KW"/>
</dbReference>
<evidence type="ECO:0000256" key="2">
    <source>
        <dbReference type="ARBA" id="ARBA00001947"/>
    </source>
</evidence>
<dbReference type="Pfam" id="PF00271">
    <property type="entry name" value="Helicase_C"/>
    <property type="match status" value="1"/>
</dbReference>
<dbReference type="Gene3D" id="3.40.50.300">
    <property type="entry name" value="P-loop containing nucleotide triphosphate hydrolases"/>
    <property type="match status" value="2"/>
</dbReference>
<comment type="cofactor">
    <cofactor evidence="2">
        <name>Zn(2+)</name>
        <dbReference type="ChEBI" id="CHEBI:29105"/>
    </cofactor>
</comment>
<dbReference type="GO" id="GO:0006281">
    <property type="term" value="P:DNA repair"/>
    <property type="evidence" value="ECO:0007669"/>
    <property type="project" value="UniProtKB-KW"/>
</dbReference>
<dbReference type="SUPFAM" id="SSF47819">
    <property type="entry name" value="HRDC-like"/>
    <property type="match status" value="1"/>
</dbReference>
<dbReference type="FunFam" id="3.40.50.300:FF:000156">
    <property type="entry name" value="ATP-dependent DNA helicase recQ"/>
    <property type="match status" value="1"/>
</dbReference>
<dbReference type="GO" id="GO:0005737">
    <property type="term" value="C:cytoplasm"/>
    <property type="evidence" value="ECO:0007669"/>
    <property type="project" value="TreeGrafter"/>
</dbReference>
<dbReference type="GO" id="GO:0009378">
    <property type="term" value="F:four-way junction helicase activity"/>
    <property type="evidence" value="ECO:0007669"/>
    <property type="project" value="TreeGrafter"/>
</dbReference>
<dbReference type="CDD" id="cd17920">
    <property type="entry name" value="DEXHc_RecQ"/>
    <property type="match status" value="1"/>
</dbReference>
<dbReference type="Pfam" id="PF00270">
    <property type="entry name" value="DEAD"/>
    <property type="match status" value="1"/>
</dbReference>
<protein>
    <recommendedName>
        <fullName evidence="16">DNA helicase RecQ</fullName>
        <ecNumber evidence="16">5.6.2.4</ecNumber>
    </recommendedName>
</protein>
<keyword evidence="14" id="KW-0413">Isomerase</keyword>
<dbReference type="OrthoDB" id="9763310at2"/>
<dbReference type="SUPFAM" id="SSF46785">
    <property type="entry name" value="Winged helix' DNA-binding domain"/>
    <property type="match status" value="1"/>
</dbReference>
<dbReference type="SUPFAM" id="SSF52540">
    <property type="entry name" value="P-loop containing nucleoside triphosphate hydrolases"/>
    <property type="match status" value="1"/>
</dbReference>
<evidence type="ECO:0000256" key="7">
    <source>
        <dbReference type="ARBA" id="ARBA00022801"/>
    </source>
</evidence>
<dbReference type="InterPro" id="IPR011545">
    <property type="entry name" value="DEAD/DEAH_box_helicase_dom"/>
</dbReference>
<evidence type="ECO:0000256" key="4">
    <source>
        <dbReference type="ARBA" id="ARBA00022723"/>
    </source>
</evidence>
<dbReference type="InterPro" id="IPR044876">
    <property type="entry name" value="HRDC_dom_sf"/>
</dbReference>
<dbReference type="NCBIfam" id="TIGR00614">
    <property type="entry name" value="recQ_fam"/>
    <property type="match status" value="1"/>
</dbReference>
<dbReference type="InterPro" id="IPR006293">
    <property type="entry name" value="DNA_helicase_ATP-dep_RecQ_bac"/>
</dbReference>
<evidence type="ECO:0000313" key="20">
    <source>
        <dbReference type="EMBL" id="ORC33863.1"/>
    </source>
</evidence>
<evidence type="ECO:0000256" key="15">
    <source>
        <dbReference type="ARBA" id="ARBA00034617"/>
    </source>
</evidence>
<evidence type="ECO:0000256" key="13">
    <source>
        <dbReference type="ARBA" id="ARBA00023204"/>
    </source>
</evidence>
<dbReference type="GO" id="GO:0016787">
    <property type="term" value="F:hydrolase activity"/>
    <property type="evidence" value="ECO:0007669"/>
    <property type="project" value="UniProtKB-KW"/>
</dbReference>
<evidence type="ECO:0000256" key="6">
    <source>
        <dbReference type="ARBA" id="ARBA00022763"/>
    </source>
</evidence>
<dbReference type="InterPro" id="IPR018982">
    <property type="entry name" value="RQC_domain"/>
</dbReference>
<keyword evidence="12" id="KW-0233">DNA recombination</keyword>
<dbReference type="Gene3D" id="1.10.150.80">
    <property type="entry name" value="HRDC domain"/>
    <property type="match status" value="1"/>
</dbReference>
<dbReference type="GO" id="GO:0043138">
    <property type="term" value="F:3'-5' DNA helicase activity"/>
    <property type="evidence" value="ECO:0007669"/>
    <property type="project" value="UniProtKB-EC"/>
</dbReference>
<evidence type="ECO:0000259" key="18">
    <source>
        <dbReference type="PROSITE" id="PS51192"/>
    </source>
</evidence>
<evidence type="ECO:0000256" key="8">
    <source>
        <dbReference type="ARBA" id="ARBA00022806"/>
    </source>
</evidence>
<evidence type="ECO:0000256" key="3">
    <source>
        <dbReference type="ARBA" id="ARBA00005446"/>
    </source>
</evidence>
<evidence type="ECO:0000259" key="19">
    <source>
        <dbReference type="PROSITE" id="PS51194"/>
    </source>
</evidence>
<evidence type="ECO:0000256" key="5">
    <source>
        <dbReference type="ARBA" id="ARBA00022741"/>
    </source>
</evidence>
<comment type="catalytic activity">
    <reaction evidence="15">
        <text>Couples ATP hydrolysis with the unwinding of duplex DNA by translocating in the 3'-5' direction.</text>
        <dbReference type="EC" id="5.6.2.4"/>
    </reaction>
</comment>
<evidence type="ECO:0000256" key="1">
    <source>
        <dbReference type="ARBA" id="ARBA00001946"/>
    </source>
</evidence>
<dbReference type="CDD" id="cd18794">
    <property type="entry name" value="SF2_C_RecQ"/>
    <property type="match status" value="1"/>
</dbReference>
<dbReference type="GO" id="GO:0003677">
    <property type="term" value="F:DNA binding"/>
    <property type="evidence" value="ECO:0007669"/>
    <property type="project" value="UniProtKB-KW"/>
</dbReference>
<keyword evidence="5" id="KW-0547">Nucleotide-binding</keyword>
<dbReference type="Gene3D" id="1.10.10.10">
    <property type="entry name" value="Winged helix-like DNA-binding domain superfamily/Winged helix DNA-binding domain"/>
    <property type="match status" value="1"/>
</dbReference>
<dbReference type="RefSeq" id="WP_083051875.1">
    <property type="nucleotide sequence ID" value="NZ_MWQY01000017.1"/>
</dbReference>
<gene>
    <name evidence="20" type="ORF">B4O97_14460</name>
</gene>
<dbReference type="GO" id="GO:0006310">
    <property type="term" value="P:DNA recombination"/>
    <property type="evidence" value="ECO:0007669"/>
    <property type="project" value="UniProtKB-UniRule"/>
</dbReference>
<evidence type="ECO:0000256" key="12">
    <source>
        <dbReference type="ARBA" id="ARBA00023172"/>
    </source>
</evidence>
<dbReference type="InterPro" id="IPR027417">
    <property type="entry name" value="P-loop_NTPase"/>
</dbReference>
<dbReference type="Pfam" id="PF00570">
    <property type="entry name" value="HRDC"/>
    <property type="match status" value="1"/>
</dbReference>
<dbReference type="Proteomes" id="UP000192343">
    <property type="component" value="Unassembled WGS sequence"/>
</dbReference>
<dbReference type="GO" id="GO:0006260">
    <property type="term" value="P:DNA replication"/>
    <property type="evidence" value="ECO:0007669"/>
    <property type="project" value="InterPro"/>
</dbReference>
<dbReference type="InterPro" id="IPR010997">
    <property type="entry name" value="HRDC-like_sf"/>
</dbReference>
<dbReference type="InterPro" id="IPR036390">
    <property type="entry name" value="WH_DNA-bd_sf"/>
</dbReference>
<keyword evidence="21" id="KW-1185">Reference proteome</keyword>
<accession>A0A1Y1RWC1</accession>
<organism evidence="20 21">
    <name type="scientific">Marispirochaeta aestuarii</name>
    <dbReference type="NCBI Taxonomy" id="1963862"/>
    <lineage>
        <taxon>Bacteria</taxon>
        <taxon>Pseudomonadati</taxon>
        <taxon>Spirochaetota</taxon>
        <taxon>Spirochaetia</taxon>
        <taxon>Spirochaetales</taxon>
        <taxon>Spirochaetaceae</taxon>
        <taxon>Marispirochaeta</taxon>
    </lineage>
</organism>
<feature type="domain" description="Helicase C-terminal" evidence="19">
    <location>
        <begin position="218"/>
        <end position="366"/>
    </location>
</feature>
<dbReference type="InterPro" id="IPR002121">
    <property type="entry name" value="HRDC_dom"/>
</dbReference>
<evidence type="ECO:0000259" key="17">
    <source>
        <dbReference type="PROSITE" id="PS50967"/>
    </source>
</evidence>
<dbReference type="InterPro" id="IPR014001">
    <property type="entry name" value="Helicase_ATP-bd"/>
</dbReference>
<dbReference type="SMART" id="SM00490">
    <property type="entry name" value="HELICc"/>
    <property type="match status" value="1"/>
</dbReference>
<dbReference type="Pfam" id="PF16124">
    <property type="entry name" value="RecQ_Zn_bind"/>
    <property type="match status" value="1"/>
</dbReference>
<dbReference type="SMART" id="SM00341">
    <property type="entry name" value="HRDC"/>
    <property type="match status" value="1"/>
</dbReference>
<dbReference type="NCBIfam" id="TIGR01389">
    <property type="entry name" value="recQ"/>
    <property type="match status" value="1"/>
</dbReference>
<dbReference type="PANTHER" id="PTHR13710">
    <property type="entry name" value="DNA HELICASE RECQ FAMILY MEMBER"/>
    <property type="match status" value="1"/>
</dbReference>
<dbReference type="GO" id="GO:0009432">
    <property type="term" value="P:SOS response"/>
    <property type="evidence" value="ECO:0007669"/>
    <property type="project" value="UniProtKB-UniRule"/>
</dbReference>
<keyword evidence="13" id="KW-0234">DNA repair</keyword>
<evidence type="ECO:0000256" key="16">
    <source>
        <dbReference type="NCBIfam" id="TIGR01389"/>
    </source>
</evidence>
<keyword evidence="9" id="KW-0862">Zinc</keyword>
<dbReference type="InterPro" id="IPR001650">
    <property type="entry name" value="Helicase_C-like"/>
</dbReference>
<comment type="cofactor">
    <cofactor evidence="1">
        <name>Mg(2+)</name>
        <dbReference type="ChEBI" id="CHEBI:18420"/>
    </cofactor>
</comment>
<keyword evidence="7" id="KW-0378">Hydrolase</keyword>
<keyword evidence="10" id="KW-0067">ATP-binding</keyword>
<evidence type="ECO:0000256" key="11">
    <source>
        <dbReference type="ARBA" id="ARBA00023125"/>
    </source>
</evidence>
<keyword evidence="4" id="KW-0479">Metal-binding</keyword>
<dbReference type="SMART" id="SM00487">
    <property type="entry name" value="DEXDc"/>
    <property type="match status" value="1"/>
</dbReference>
<dbReference type="STRING" id="1963862.B4O97_14460"/>
<evidence type="ECO:0000313" key="21">
    <source>
        <dbReference type="Proteomes" id="UP000192343"/>
    </source>
</evidence>
<dbReference type="FunFam" id="3.40.50.300:FF:000296">
    <property type="entry name" value="ATP-dependent DNA helicase RecQ"/>
    <property type="match status" value="1"/>
</dbReference>
<dbReference type="PROSITE" id="PS51194">
    <property type="entry name" value="HELICASE_CTER"/>
    <property type="match status" value="1"/>
</dbReference>
<dbReference type="InterPro" id="IPR032284">
    <property type="entry name" value="RecQ_Zn-bd"/>
</dbReference>
<comment type="similarity">
    <text evidence="3">Belongs to the helicase family. RecQ subfamily.</text>
</comment>
<dbReference type="GO" id="GO:0005694">
    <property type="term" value="C:chromosome"/>
    <property type="evidence" value="ECO:0007669"/>
    <property type="project" value="TreeGrafter"/>
</dbReference>
<dbReference type="GO" id="GO:0046872">
    <property type="term" value="F:metal ion binding"/>
    <property type="evidence" value="ECO:0007669"/>
    <property type="project" value="UniProtKB-KW"/>
</dbReference>
<keyword evidence="6" id="KW-0227">DNA damage</keyword>
<dbReference type="PROSITE" id="PS50967">
    <property type="entry name" value="HRDC"/>
    <property type="match status" value="1"/>
</dbReference>
<name>A0A1Y1RWC1_9SPIO</name>
<reference evidence="20 21" key="1">
    <citation type="submission" date="2017-03" db="EMBL/GenBank/DDBJ databases">
        <title>Draft Genome sequence of Marispirochaeta sp. strain JC444.</title>
        <authorList>
            <person name="Shivani Y."/>
            <person name="Subhash Y."/>
            <person name="Sasikala C."/>
            <person name="Ramana C."/>
        </authorList>
    </citation>
    <scope>NUCLEOTIDE SEQUENCE [LARGE SCALE GENOMIC DNA]</scope>
    <source>
        <strain evidence="20 21">JC444</strain>
    </source>
</reference>
<evidence type="ECO:0000256" key="9">
    <source>
        <dbReference type="ARBA" id="ARBA00022833"/>
    </source>
</evidence>